<name>A0A1F5N9N6_9BACT</name>
<gene>
    <name evidence="1" type="ORF">A2717_02275</name>
</gene>
<evidence type="ECO:0000313" key="2">
    <source>
        <dbReference type="Proteomes" id="UP000177610"/>
    </source>
</evidence>
<proteinExistence type="predicted"/>
<protein>
    <submittedName>
        <fullName evidence="1">Uncharacterized protein</fullName>
    </submittedName>
</protein>
<organism evidence="1 2">
    <name type="scientific">Candidatus Doudnabacteria bacterium RIFCSPHIGHO2_01_FULL_41_86</name>
    <dbReference type="NCBI Taxonomy" id="1817821"/>
    <lineage>
        <taxon>Bacteria</taxon>
        <taxon>Candidatus Doudnaibacteriota</taxon>
    </lineage>
</organism>
<reference evidence="1 2" key="1">
    <citation type="journal article" date="2016" name="Nat. Commun.">
        <title>Thousands of microbial genomes shed light on interconnected biogeochemical processes in an aquifer system.</title>
        <authorList>
            <person name="Anantharaman K."/>
            <person name="Brown C.T."/>
            <person name="Hug L.A."/>
            <person name="Sharon I."/>
            <person name="Castelle C.J."/>
            <person name="Probst A.J."/>
            <person name="Thomas B.C."/>
            <person name="Singh A."/>
            <person name="Wilkins M.J."/>
            <person name="Karaoz U."/>
            <person name="Brodie E.L."/>
            <person name="Williams K.H."/>
            <person name="Hubbard S.S."/>
            <person name="Banfield J.F."/>
        </authorList>
    </citation>
    <scope>NUCLEOTIDE SEQUENCE [LARGE SCALE GENOMIC DNA]</scope>
</reference>
<dbReference type="EMBL" id="MFEH01000001">
    <property type="protein sequence ID" value="OGE74345.1"/>
    <property type="molecule type" value="Genomic_DNA"/>
</dbReference>
<accession>A0A1F5N9N6</accession>
<dbReference type="STRING" id="1817821.A2717_02275"/>
<dbReference type="AlphaFoldDB" id="A0A1F5N9N6"/>
<dbReference type="Proteomes" id="UP000177610">
    <property type="component" value="Unassembled WGS sequence"/>
</dbReference>
<evidence type="ECO:0000313" key="1">
    <source>
        <dbReference type="EMBL" id="OGE74345.1"/>
    </source>
</evidence>
<comment type="caution">
    <text evidence="1">The sequence shown here is derived from an EMBL/GenBank/DDBJ whole genome shotgun (WGS) entry which is preliminary data.</text>
</comment>
<sequence>MIELKNNIVLGFAKDESYIIAKSLIDARGYPYKPNKIKFVATEKEFGSALNDFEKNNSSIPIKKLEVVINALELLYYENGDFEALYDGVSKEDVKKLLDELRNLFIQSN</sequence>